<gene>
    <name evidence="2" type="ORF">H6G24_05710</name>
</gene>
<reference evidence="2 3" key="1">
    <citation type="journal article" date="2020" name="ISME J.">
        <title>Comparative genomics reveals insights into cyanobacterial evolution and habitat adaptation.</title>
        <authorList>
            <person name="Chen M.Y."/>
            <person name="Teng W.K."/>
            <person name="Zhao L."/>
            <person name="Hu C.X."/>
            <person name="Zhou Y.K."/>
            <person name="Han B.P."/>
            <person name="Song L.R."/>
            <person name="Shu W.S."/>
        </authorList>
    </citation>
    <scope>NUCLEOTIDE SEQUENCE [LARGE SCALE GENOMIC DNA]</scope>
    <source>
        <strain evidence="2 3">FACHB-288</strain>
    </source>
</reference>
<dbReference type="InterPro" id="IPR002750">
    <property type="entry name" value="CobE/GbiG_C"/>
</dbReference>
<evidence type="ECO:0000313" key="3">
    <source>
        <dbReference type="Proteomes" id="UP000658514"/>
    </source>
</evidence>
<keyword evidence="3" id="KW-1185">Reference proteome</keyword>
<dbReference type="Proteomes" id="UP000658514">
    <property type="component" value="Unassembled WGS sequence"/>
</dbReference>
<dbReference type="PANTHER" id="PTHR37477:SF1">
    <property type="entry name" value="COBALT-PRECORRIN-5A HYDROLASE"/>
    <property type="match status" value="1"/>
</dbReference>
<sequence length="173" mass="18677">MRVNVKSLWVGIGCQRGTSTQLLEKAIAQVFLENQLNQNAIAGLATIDNKAKEPALLEFCQLHNLAFKTFPAEVLRLVCVPNPAKLIEQTVGTPSVAEAAAMLAAADINWLTQIIDEILPFNPNSSHLTPTLTPVGVRCLVPKQIFRLPDEPGAVTIAVAQQLTKIASVIPIH</sequence>
<evidence type="ECO:0000259" key="1">
    <source>
        <dbReference type="Pfam" id="PF01890"/>
    </source>
</evidence>
<organism evidence="2 3">
    <name type="scientific">Calothrix parietina FACHB-288</name>
    <dbReference type="NCBI Taxonomy" id="2692896"/>
    <lineage>
        <taxon>Bacteria</taxon>
        <taxon>Bacillati</taxon>
        <taxon>Cyanobacteriota</taxon>
        <taxon>Cyanophyceae</taxon>
        <taxon>Nostocales</taxon>
        <taxon>Calotrichaceae</taxon>
        <taxon>Calothrix</taxon>
    </lineage>
</organism>
<dbReference type="InterPro" id="IPR052553">
    <property type="entry name" value="CbiG_hydrolase"/>
</dbReference>
<dbReference type="PANTHER" id="PTHR37477">
    <property type="entry name" value="COBALT-PRECORRIN-5A HYDROLASE"/>
    <property type="match status" value="1"/>
</dbReference>
<evidence type="ECO:0000313" key="2">
    <source>
        <dbReference type="EMBL" id="MBD2194993.1"/>
    </source>
</evidence>
<feature type="domain" description="CobE/GbiG C-terminal" evidence="1">
    <location>
        <begin position="8"/>
        <end position="160"/>
    </location>
</feature>
<dbReference type="Gene3D" id="3.30.420.180">
    <property type="entry name" value="CobE/GbiG C-terminal domain"/>
    <property type="match status" value="1"/>
</dbReference>
<name>A0ABR8A6V1_9CYAN</name>
<proteinExistence type="predicted"/>
<dbReference type="InterPro" id="IPR036518">
    <property type="entry name" value="CobE/GbiG_C_sf"/>
</dbReference>
<comment type="caution">
    <text evidence="2">The sequence shown here is derived from an EMBL/GenBank/DDBJ whole genome shotgun (WGS) entry which is preliminary data.</text>
</comment>
<dbReference type="Pfam" id="PF01890">
    <property type="entry name" value="CbiG_C"/>
    <property type="match status" value="1"/>
</dbReference>
<dbReference type="EMBL" id="JACJQH010000007">
    <property type="protein sequence ID" value="MBD2194993.1"/>
    <property type="molecule type" value="Genomic_DNA"/>
</dbReference>
<protein>
    <submittedName>
        <fullName evidence="2">Cobalamin biosynthesis protein</fullName>
    </submittedName>
</protein>
<accession>A0ABR8A6V1</accession>
<dbReference type="SUPFAM" id="SSF159664">
    <property type="entry name" value="CobE/GbiG C-terminal domain-like"/>
    <property type="match status" value="1"/>
</dbReference>